<organism evidence="1 2">
    <name type="scientific">Lactobacillus phage Semele</name>
    <dbReference type="NCBI Taxonomy" id="2079433"/>
    <lineage>
        <taxon>Viruses</taxon>
        <taxon>Duplodnaviria</taxon>
        <taxon>Heunggongvirae</taxon>
        <taxon>Uroviricota</taxon>
        <taxon>Caudoviricetes</taxon>
        <taxon>Herelleviridae</taxon>
        <taxon>Harbinvirus</taxon>
        <taxon>Harbinvirus semele</taxon>
    </lineage>
</organism>
<proteinExistence type="predicted"/>
<evidence type="ECO:0000313" key="2">
    <source>
        <dbReference type="Proteomes" id="UP000240377"/>
    </source>
</evidence>
<name>A0A2K9VDB2_9CAUD</name>
<dbReference type="Proteomes" id="UP000240377">
    <property type="component" value="Segment"/>
</dbReference>
<sequence>MNKLIDVLREERETPSIVTALDSDVGAVLNQEPTDLASEFDIM</sequence>
<keyword evidence="2" id="KW-1185">Reference proteome</keyword>
<accession>A0A2K9VDB2</accession>
<dbReference type="GeneID" id="54988815"/>
<reference evidence="1" key="1">
    <citation type="submission" date="2018-01" db="EMBL/GenBank/DDBJ databases">
        <title>Lactobacillus phages that infect wine-derived L. plantarum strains.</title>
        <authorList>
            <person name="Kyrkou I."/>
            <person name="Hestbjerg Hansen L."/>
        </authorList>
    </citation>
    <scope>NUCLEOTIDE SEQUENCE [LARGE SCALE GENOMIC DNA]</scope>
</reference>
<evidence type="ECO:0000313" key="1">
    <source>
        <dbReference type="EMBL" id="AUV60211.1"/>
    </source>
</evidence>
<protein>
    <submittedName>
        <fullName evidence="1">Uncharacterized protein</fullName>
    </submittedName>
</protein>
<dbReference type="KEGG" id="vg:54988815"/>
<dbReference type="RefSeq" id="YP_009798353.1">
    <property type="nucleotide sequence ID" value="NC_047926.1"/>
</dbReference>
<dbReference type="EMBL" id="MG765279">
    <property type="protein sequence ID" value="AUV60211.1"/>
    <property type="molecule type" value="Genomic_DNA"/>
</dbReference>